<name>C3Y1Y1_BRAFL</name>
<evidence type="ECO:0000313" key="2">
    <source>
        <dbReference type="EMBL" id="EEN65871.1"/>
    </source>
</evidence>
<dbReference type="RefSeq" id="XP_035667361.1">
    <property type="nucleotide sequence ID" value="XM_035811468.1"/>
</dbReference>
<feature type="region of interest" description="Disordered" evidence="1">
    <location>
        <begin position="133"/>
        <end position="163"/>
    </location>
</feature>
<protein>
    <submittedName>
        <fullName evidence="4">Uncharacterized protein LOC118410018</fullName>
    </submittedName>
</protein>
<feature type="compositionally biased region" description="Polar residues" evidence="1">
    <location>
        <begin position="153"/>
        <end position="163"/>
    </location>
</feature>
<organism>
    <name type="scientific">Branchiostoma floridae</name>
    <name type="common">Florida lancelet</name>
    <name type="synonym">Amphioxus</name>
    <dbReference type="NCBI Taxonomy" id="7739"/>
    <lineage>
        <taxon>Eukaryota</taxon>
        <taxon>Metazoa</taxon>
        <taxon>Chordata</taxon>
        <taxon>Cephalochordata</taxon>
        <taxon>Leptocardii</taxon>
        <taxon>Amphioxiformes</taxon>
        <taxon>Branchiostomatidae</taxon>
        <taxon>Branchiostoma</taxon>
    </lineage>
</organism>
<gene>
    <name evidence="4" type="primary">LOC118410018</name>
    <name evidence="2" type="ORF">BRAFLDRAFT_90775</name>
</gene>
<proteinExistence type="predicted"/>
<dbReference type="OrthoDB" id="5985687at2759"/>
<reference evidence="4" key="3">
    <citation type="submission" date="2025-04" db="UniProtKB">
        <authorList>
            <consortium name="RefSeq"/>
        </authorList>
    </citation>
    <scope>IDENTIFICATION</scope>
    <source>
        <strain evidence="4">S238N-H82</strain>
        <tissue evidence="4">Testes</tissue>
    </source>
</reference>
<dbReference type="KEGG" id="bfo:118410018"/>
<dbReference type="GeneID" id="118410018"/>
<accession>C3Y1Y1</accession>
<evidence type="ECO:0000313" key="4">
    <source>
        <dbReference type="RefSeq" id="XP_035667361.1"/>
    </source>
</evidence>
<evidence type="ECO:0000313" key="3">
    <source>
        <dbReference type="Proteomes" id="UP000001554"/>
    </source>
</evidence>
<dbReference type="AlphaFoldDB" id="C3Y1Y1"/>
<dbReference type="Proteomes" id="UP000001554">
    <property type="component" value="Chromosome 2"/>
</dbReference>
<keyword evidence="3" id="KW-1185">Reference proteome</keyword>
<dbReference type="InParanoid" id="C3Y1Y1"/>
<sequence length="163" mass="17895">MASDLENAVAALELLFTQSGLVMPVGLKHVLLHMPHTAPPNTSRPEWGPRHRLCSALFRGLWFGSDQSIGAGSRAAGRNTPTYIYPEEVRWVVRARFPDDSLQLADGRVETQAAVYRVDVVDLASTRWPTCRCGAGQGGSQAGGPARRKRRQGTNGTPYQRQR</sequence>
<dbReference type="EMBL" id="GG666480">
    <property type="protein sequence ID" value="EEN65871.1"/>
    <property type="molecule type" value="Genomic_DNA"/>
</dbReference>
<evidence type="ECO:0000256" key="1">
    <source>
        <dbReference type="SAM" id="MobiDB-lite"/>
    </source>
</evidence>
<dbReference type="OMA" id="FPDEVRW"/>
<reference evidence="2" key="1">
    <citation type="journal article" date="2008" name="Nature">
        <title>The amphioxus genome and the evolution of the chordate karyotype.</title>
        <authorList>
            <consortium name="US DOE Joint Genome Institute (JGI-PGF)"/>
            <person name="Putnam N.H."/>
            <person name="Butts T."/>
            <person name="Ferrier D.E.K."/>
            <person name="Furlong R.F."/>
            <person name="Hellsten U."/>
            <person name="Kawashima T."/>
            <person name="Robinson-Rechavi M."/>
            <person name="Shoguchi E."/>
            <person name="Terry A."/>
            <person name="Yu J.-K."/>
            <person name="Benito-Gutierrez E.L."/>
            <person name="Dubchak I."/>
            <person name="Garcia-Fernandez J."/>
            <person name="Gibson-Brown J.J."/>
            <person name="Grigoriev I.V."/>
            <person name="Horton A.C."/>
            <person name="de Jong P.J."/>
            <person name="Jurka J."/>
            <person name="Kapitonov V.V."/>
            <person name="Kohara Y."/>
            <person name="Kuroki Y."/>
            <person name="Lindquist E."/>
            <person name="Lucas S."/>
            <person name="Osoegawa K."/>
            <person name="Pennacchio L.A."/>
            <person name="Salamov A.A."/>
            <person name="Satou Y."/>
            <person name="Sauka-Spengler T."/>
            <person name="Schmutz J."/>
            <person name="Shin-I T."/>
            <person name="Toyoda A."/>
            <person name="Bronner-Fraser M."/>
            <person name="Fujiyama A."/>
            <person name="Holland L.Z."/>
            <person name="Holland P.W.H."/>
            <person name="Satoh N."/>
            <person name="Rokhsar D.S."/>
        </authorList>
    </citation>
    <scope>NUCLEOTIDE SEQUENCE [LARGE SCALE GENOMIC DNA]</scope>
    <source>
        <strain evidence="2">S238N-H82</strain>
        <tissue evidence="2">Testes</tissue>
    </source>
</reference>
<reference evidence="3" key="2">
    <citation type="journal article" date="2020" name="Nat. Ecol. Evol.">
        <title>Deeply conserved synteny resolves early events in vertebrate evolution.</title>
        <authorList>
            <person name="Simakov O."/>
            <person name="Marletaz F."/>
            <person name="Yue J.X."/>
            <person name="O'Connell B."/>
            <person name="Jenkins J."/>
            <person name="Brandt A."/>
            <person name="Calef R."/>
            <person name="Tung C.H."/>
            <person name="Huang T.K."/>
            <person name="Schmutz J."/>
            <person name="Satoh N."/>
            <person name="Yu J.K."/>
            <person name="Putnam N.H."/>
            <person name="Green R.E."/>
            <person name="Rokhsar D.S."/>
        </authorList>
    </citation>
    <scope>NUCLEOTIDE SEQUENCE [LARGE SCALE GENOMIC DNA]</scope>
    <source>
        <strain evidence="3">S238N-H82</strain>
    </source>
</reference>